<keyword evidence="5" id="KW-0378">Hydrolase</keyword>
<dbReference type="EMBL" id="CAFBPT010000009">
    <property type="protein sequence ID" value="CAB5031999.1"/>
    <property type="molecule type" value="Genomic_DNA"/>
</dbReference>
<dbReference type="HAMAP" id="MF_00015">
    <property type="entry name" value="LexA"/>
    <property type="match status" value="1"/>
</dbReference>
<gene>
    <name evidence="14" type="ORF">UFOPK2343_00543</name>
    <name evidence="15" type="ORF">UFOPK2652_01310</name>
    <name evidence="16" type="ORF">UFOPK3128_01091</name>
    <name evidence="17" type="ORF">UFOPK3227_00906</name>
    <name evidence="18" type="ORF">UFOPK3511_00890</name>
    <name evidence="19" type="ORF">UFOPK3880_01303</name>
    <name evidence="20" type="ORF">UFOPK4146_01093</name>
</gene>
<dbReference type="Gene3D" id="2.10.109.10">
    <property type="entry name" value="Umud Fragment, subunit A"/>
    <property type="match status" value="1"/>
</dbReference>
<dbReference type="InterPro" id="IPR036390">
    <property type="entry name" value="WH_DNA-bd_sf"/>
</dbReference>
<dbReference type="InterPro" id="IPR050077">
    <property type="entry name" value="LexA_repressor"/>
</dbReference>
<name>A0A6J6MI66_9ZZZZ</name>
<dbReference type="CDD" id="cd06529">
    <property type="entry name" value="S24_LexA-like"/>
    <property type="match status" value="1"/>
</dbReference>
<evidence type="ECO:0000256" key="3">
    <source>
        <dbReference type="ARBA" id="ARBA00022705"/>
    </source>
</evidence>
<dbReference type="GO" id="GO:0006281">
    <property type="term" value="P:DNA repair"/>
    <property type="evidence" value="ECO:0007669"/>
    <property type="project" value="UniProtKB-KW"/>
</dbReference>
<evidence type="ECO:0000313" key="14">
    <source>
        <dbReference type="EMBL" id="CAB4673612.1"/>
    </source>
</evidence>
<sequence>MFAFFGNLVYAPPMSRNESKKKISELPDGPANEQGLTPRQAKILEVIRTAIESTGYPPSMREIGQAAGLASSASVSYQLGTLVEKGFIRRDATKGRALEITYPSEGEAITPEKTRNVPLLGTIAAGSPILAEQSFDEVFPLPESFVGKGDIYMLKVKGDSMIDVAICDGDYVVIRAQKDANKGEIVAAMIDGEATVKTWSKKDGHYWLLPANENYAPIPGDGAEILGIVTAVLRSIR</sequence>
<keyword evidence="6" id="KW-0068">Autocatalytic cleavage</keyword>
<dbReference type="EMBL" id="CAFBMA010000009">
    <property type="protein sequence ID" value="CAB4898391.1"/>
    <property type="molecule type" value="Genomic_DNA"/>
</dbReference>
<evidence type="ECO:0000313" key="18">
    <source>
        <dbReference type="EMBL" id="CAB4898391.1"/>
    </source>
</evidence>
<organism evidence="14">
    <name type="scientific">freshwater metagenome</name>
    <dbReference type="NCBI Taxonomy" id="449393"/>
    <lineage>
        <taxon>unclassified sequences</taxon>
        <taxon>metagenomes</taxon>
        <taxon>ecological metagenomes</taxon>
    </lineage>
</organism>
<dbReference type="Gene3D" id="1.10.10.10">
    <property type="entry name" value="Winged helix-like DNA-binding domain superfamily/Winged helix DNA-binding domain"/>
    <property type="match status" value="1"/>
</dbReference>
<keyword evidence="7" id="KW-0805">Transcription regulation</keyword>
<dbReference type="SUPFAM" id="SSF46785">
    <property type="entry name" value="Winged helix' DNA-binding domain"/>
    <property type="match status" value="1"/>
</dbReference>
<dbReference type="GO" id="GO:0045892">
    <property type="term" value="P:negative regulation of DNA-templated transcription"/>
    <property type="evidence" value="ECO:0007669"/>
    <property type="project" value="InterPro"/>
</dbReference>
<dbReference type="GO" id="GO:0004252">
    <property type="term" value="F:serine-type endopeptidase activity"/>
    <property type="evidence" value="ECO:0007669"/>
    <property type="project" value="InterPro"/>
</dbReference>
<comment type="similarity">
    <text evidence="1">Belongs to the peptidase S24 family.</text>
</comment>
<dbReference type="EMBL" id="CAEZYD010000028">
    <property type="protein sequence ID" value="CAB4719369.1"/>
    <property type="molecule type" value="Genomic_DNA"/>
</dbReference>
<evidence type="ECO:0000256" key="1">
    <source>
        <dbReference type="ARBA" id="ARBA00007484"/>
    </source>
</evidence>
<evidence type="ECO:0000313" key="16">
    <source>
        <dbReference type="EMBL" id="CAB4825222.1"/>
    </source>
</evidence>
<feature type="domain" description="LexA repressor DNA-binding" evidence="13">
    <location>
        <begin position="34"/>
        <end position="97"/>
    </location>
</feature>
<dbReference type="GO" id="GO:0006260">
    <property type="term" value="P:DNA replication"/>
    <property type="evidence" value="ECO:0007669"/>
    <property type="project" value="UniProtKB-KW"/>
</dbReference>
<keyword evidence="4" id="KW-0227">DNA damage</keyword>
<evidence type="ECO:0000256" key="5">
    <source>
        <dbReference type="ARBA" id="ARBA00022801"/>
    </source>
</evidence>
<dbReference type="AlphaFoldDB" id="A0A6J6MI66"/>
<dbReference type="InterPro" id="IPR006200">
    <property type="entry name" value="LexA"/>
</dbReference>
<evidence type="ECO:0000256" key="8">
    <source>
        <dbReference type="ARBA" id="ARBA00023125"/>
    </source>
</evidence>
<evidence type="ECO:0000313" key="15">
    <source>
        <dbReference type="EMBL" id="CAB4719369.1"/>
    </source>
</evidence>
<evidence type="ECO:0000313" key="19">
    <source>
        <dbReference type="EMBL" id="CAB4968235.1"/>
    </source>
</evidence>
<evidence type="ECO:0000256" key="9">
    <source>
        <dbReference type="ARBA" id="ARBA00023163"/>
    </source>
</evidence>
<evidence type="ECO:0000256" key="2">
    <source>
        <dbReference type="ARBA" id="ARBA00022491"/>
    </source>
</evidence>
<dbReference type="NCBIfam" id="TIGR00498">
    <property type="entry name" value="lexA"/>
    <property type="match status" value="1"/>
</dbReference>
<evidence type="ECO:0000256" key="11">
    <source>
        <dbReference type="ARBA" id="ARBA00023236"/>
    </source>
</evidence>
<keyword evidence="3" id="KW-0235">DNA replication</keyword>
<evidence type="ECO:0000256" key="10">
    <source>
        <dbReference type="ARBA" id="ARBA00023204"/>
    </source>
</evidence>
<dbReference type="GO" id="GO:0006508">
    <property type="term" value="P:proteolysis"/>
    <property type="evidence" value="ECO:0007669"/>
    <property type="project" value="InterPro"/>
</dbReference>
<keyword evidence="8" id="KW-0238">DNA-binding</keyword>
<evidence type="ECO:0000259" key="12">
    <source>
        <dbReference type="Pfam" id="PF00717"/>
    </source>
</evidence>
<dbReference type="EMBL" id="CAFAHD010000123">
    <property type="protein sequence ID" value="CAB4837880.1"/>
    <property type="molecule type" value="Genomic_DNA"/>
</dbReference>
<evidence type="ECO:0000256" key="6">
    <source>
        <dbReference type="ARBA" id="ARBA00022813"/>
    </source>
</evidence>
<dbReference type="EMBL" id="CAEZXD010000009">
    <property type="protein sequence ID" value="CAB4673612.1"/>
    <property type="molecule type" value="Genomic_DNA"/>
</dbReference>
<dbReference type="GO" id="GO:0009432">
    <property type="term" value="P:SOS response"/>
    <property type="evidence" value="ECO:0007669"/>
    <property type="project" value="UniProtKB-KW"/>
</dbReference>
<feature type="domain" description="Peptidase S24/S26A/S26B/S26C" evidence="12">
    <location>
        <begin position="118"/>
        <end position="229"/>
    </location>
</feature>
<keyword evidence="11" id="KW-0742">SOS response</keyword>
<evidence type="ECO:0000259" key="13">
    <source>
        <dbReference type="Pfam" id="PF01726"/>
    </source>
</evidence>
<dbReference type="InterPro" id="IPR015927">
    <property type="entry name" value="Peptidase_S24_S26A/B/C"/>
</dbReference>
<evidence type="ECO:0000256" key="4">
    <source>
        <dbReference type="ARBA" id="ARBA00022763"/>
    </source>
</evidence>
<dbReference type="InterPro" id="IPR036286">
    <property type="entry name" value="LexA/Signal_pep-like_sf"/>
</dbReference>
<protein>
    <submittedName>
        <fullName evidence="14">Unannotated protein</fullName>
    </submittedName>
</protein>
<dbReference type="GO" id="GO:0003677">
    <property type="term" value="F:DNA binding"/>
    <property type="evidence" value="ECO:0007669"/>
    <property type="project" value="UniProtKB-KW"/>
</dbReference>
<dbReference type="EMBL" id="CAFBNU010000020">
    <property type="protein sequence ID" value="CAB4968235.1"/>
    <property type="molecule type" value="Genomic_DNA"/>
</dbReference>
<dbReference type="PRINTS" id="PR00726">
    <property type="entry name" value="LEXASERPTASE"/>
</dbReference>
<keyword evidence="10" id="KW-0234">DNA repair</keyword>
<keyword evidence="9" id="KW-0804">Transcription</keyword>
<dbReference type="InterPro" id="IPR036388">
    <property type="entry name" value="WH-like_DNA-bd_sf"/>
</dbReference>
<proteinExistence type="inferred from homology"/>
<dbReference type="InterPro" id="IPR039418">
    <property type="entry name" value="LexA-like"/>
</dbReference>
<dbReference type="InterPro" id="IPR006197">
    <property type="entry name" value="Peptidase_S24_LexA"/>
</dbReference>
<evidence type="ECO:0000313" key="17">
    <source>
        <dbReference type="EMBL" id="CAB4837880.1"/>
    </source>
</evidence>
<dbReference type="EMBL" id="CAFAAZ010000011">
    <property type="protein sequence ID" value="CAB4825222.1"/>
    <property type="molecule type" value="Genomic_DNA"/>
</dbReference>
<dbReference type="InterPro" id="IPR006199">
    <property type="entry name" value="LexA_DNA-bd_dom"/>
</dbReference>
<accession>A0A6J6MI66</accession>
<dbReference type="PANTHER" id="PTHR33516">
    <property type="entry name" value="LEXA REPRESSOR"/>
    <property type="match status" value="1"/>
</dbReference>
<keyword evidence="2" id="KW-0678">Repressor</keyword>
<evidence type="ECO:0000256" key="7">
    <source>
        <dbReference type="ARBA" id="ARBA00023015"/>
    </source>
</evidence>
<dbReference type="PANTHER" id="PTHR33516:SF2">
    <property type="entry name" value="LEXA REPRESSOR-RELATED"/>
    <property type="match status" value="1"/>
</dbReference>
<dbReference type="Pfam" id="PF00717">
    <property type="entry name" value="Peptidase_S24"/>
    <property type="match status" value="1"/>
</dbReference>
<evidence type="ECO:0000313" key="20">
    <source>
        <dbReference type="EMBL" id="CAB5031999.1"/>
    </source>
</evidence>
<dbReference type="SUPFAM" id="SSF51306">
    <property type="entry name" value="LexA/Signal peptidase"/>
    <property type="match status" value="1"/>
</dbReference>
<dbReference type="FunFam" id="2.10.109.10:FF:000001">
    <property type="entry name" value="LexA repressor"/>
    <property type="match status" value="1"/>
</dbReference>
<dbReference type="Pfam" id="PF01726">
    <property type="entry name" value="LexA_DNA_bind"/>
    <property type="match status" value="1"/>
</dbReference>
<reference evidence="14" key="1">
    <citation type="submission" date="2020-05" db="EMBL/GenBank/DDBJ databases">
        <authorList>
            <person name="Chiriac C."/>
            <person name="Salcher M."/>
            <person name="Ghai R."/>
            <person name="Kavagutti S V."/>
        </authorList>
    </citation>
    <scope>NUCLEOTIDE SEQUENCE</scope>
</reference>